<dbReference type="Gene3D" id="3.40.50.2300">
    <property type="match status" value="1"/>
</dbReference>
<keyword evidence="7" id="KW-0804">Transcription</keyword>
<dbReference type="SUPFAM" id="SSF52172">
    <property type="entry name" value="CheY-like"/>
    <property type="match status" value="1"/>
</dbReference>
<feature type="modified residue" description="4-aspartylphosphate" evidence="8">
    <location>
        <position position="55"/>
    </location>
</feature>
<dbReference type="InterPro" id="IPR018060">
    <property type="entry name" value="HTH_AraC"/>
</dbReference>
<dbReference type="AlphaFoldDB" id="A0A3D9HZM8"/>
<evidence type="ECO:0000256" key="8">
    <source>
        <dbReference type="PROSITE-ProRule" id="PRU00169"/>
    </source>
</evidence>
<dbReference type="PANTHER" id="PTHR42713">
    <property type="entry name" value="HISTIDINE KINASE-RELATED"/>
    <property type="match status" value="1"/>
</dbReference>
<evidence type="ECO:0000256" key="9">
    <source>
        <dbReference type="SAM" id="MobiDB-lite"/>
    </source>
</evidence>
<dbReference type="OrthoDB" id="9794370at2"/>
<evidence type="ECO:0000259" key="10">
    <source>
        <dbReference type="PROSITE" id="PS01124"/>
    </source>
</evidence>
<feature type="region of interest" description="Disordered" evidence="9">
    <location>
        <begin position="505"/>
        <end position="528"/>
    </location>
</feature>
<keyword evidence="4" id="KW-0902">Two-component regulatory system</keyword>
<evidence type="ECO:0000256" key="7">
    <source>
        <dbReference type="ARBA" id="ARBA00023163"/>
    </source>
</evidence>
<dbReference type="PANTHER" id="PTHR42713:SF3">
    <property type="entry name" value="TRANSCRIPTIONAL REGULATORY PROTEIN HPTR"/>
    <property type="match status" value="1"/>
</dbReference>
<dbReference type="Pfam" id="PF17853">
    <property type="entry name" value="GGDEF_2"/>
    <property type="match status" value="1"/>
</dbReference>
<dbReference type="PROSITE" id="PS01124">
    <property type="entry name" value="HTH_ARAC_FAMILY_2"/>
    <property type="match status" value="1"/>
</dbReference>
<dbReference type="GO" id="GO:0003700">
    <property type="term" value="F:DNA-binding transcription factor activity"/>
    <property type="evidence" value="ECO:0007669"/>
    <property type="project" value="InterPro"/>
</dbReference>
<dbReference type="SUPFAM" id="SSF46689">
    <property type="entry name" value="Homeodomain-like"/>
    <property type="match status" value="2"/>
</dbReference>
<dbReference type="GO" id="GO:0005737">
    <property type="term" value="C:cytoplasm"/>
    <property type="evidence" value="ECO:0007669"/>
    <property type="project" value="UniProtKB-SubCell"/>
</dbReference>
<dbReference type="InterPro" id="IPR011006">
    <property type="entry name" value="CheY-like_superfamily"/>
</dbReference>
<keyword evidence="5" id="KW-0805">Transcription regulation</keyword>
<dbReference type="InterPro" id="IPR051552">
    <property type="entry name" value="HptR"/>
</dbReference>
<name>A0A3D9HZM8_9BACL</name>
<evidence type="ECO:0000256" key="3">
    <source>
        <dbReference type="ARBA" id="ARBA00022553"/>
    </source>
</evidence>
<dbReference type="GO" id="GO:0043565">
    <property type="term" value="F:sequence-specific DNA binding"/>
    <property type="evidence" value="ECO:0007669"/>
    <property type="project" value="InterPro"/>
</dbReference>
<keyword evidence="6" id="KW-0238">DNA-binding</keyword>
<dbReference type="RefSeq" id="WP_115995049.1">
    <property type="nucleotide sequence ID" value="NZ_QRDY01000020.1"/>
</dbReference>
<proteinExistence type="predicted"/>
<evidence type="ECO:0000256" key="6">
    <source>
        <dbReference type="ARBA" id="ARBA00023125"/>
    </source>
</evidence>
<dbReference type="InterPro" id="IPR001789">
    <property type="entry name" value="Sig_transdc_resp-reg_receiver"/>
</dbReference>
<evidence type="ECO:0000256" key="4">
    <source>
        <dbReference type="ARBA" id="ARBA00023012"/>
    </source>
</evidence>
<dbReference type="InterPro" id="IPR041522">
    <property type="entry name" value="CdaR_GGDEF"/>
</dbReference>
<keyword evidence="3 8" id="KW-0597">Phosphoprotein</keyword>
<dbReference type="Gene3D" id="1.10.10.60">
    <property type="entry name" value="Homeodomain-like"/>
    <property type="match status" value="2"/>
</dbReference>
<comment type="subcellular location">
    <subcellularLocation>
        <location evidence="1">Cytoplasm</location>
    </subcellularLocation>
</comment>
<comment type="caution">
    <text evidence="12">The sequence shown here is derived from an EMBL/GenBank/DDBJ whole genome shotgun (WGS) entry which is preliminary data.</text>
</comment>
<evidence type="ECO:0000313" key="12">
    <source>
        <dbReference type="EMBL" id="RED54933.1"/>
    </source>
</evidence>
<evidence type="ECO:0000256" key="2">
    <source>
        <dbReference type="ARBA" id="ARBA00022490"/>
    </source>
</evidence>
<dbReference type="EMBL" id="QRDY01000020">
    <property type="protein sequence ID" value="RED54933.1"/>
    <property type="molecule type" value="Genomic_DNA"/>
</dbReference>
<sequence length="528" mass="60519">MKKVMLVDDEIVIRENIRECIDWEKEGLQYCGDASDGEIALPMIEEWRPDILITDIKMPFMDGIELSTIVRQRFPDTKIIILSGHDEFNYARTALRIGVDEYILKPASSADLISLLHSVSRKIDRERREKQKQVYSYDKLLGDLCGGLIASDDAEIAAAALSLPLLSTYYAAVIWDMRCADHSSPHDEAILLEAESIIEEIAKTHGDLWRYKRSRAETVWLVRGDKREAMASRLEQLQRLAESESTLPLAVSIGVGGIQERPEGIHKSFLEAEEDRNLRRLNSQNKNALWVAARETKASSFLDRSKFLEFLKIGTPPHSESFIGEISESLRGIDWNSSLYGYYVLKDLTLETLHEAKRVLRLPEVSESMIGELQQKIMEIRDWEQCRAYLRLLIDKFWIMRVEASNKYGDMIEKAKEFMRERFADDGLSLQDAANHVCVSSSHLSKVFSHETGQTFIEYLTQTRIRKAMELLQTTSEKTYEIAFQVGYNDSHYFSNLFKRTTGMTPRDFRRQGGSGGKCVEKEADEVD</sequence>
<evidence type="ECO:0000259" key="11">
    <source>
        <dbReference type="PROSITE" id="PS50110"/>
    </source>
</evidence>
<dbReference type="GO" id="GO:0000160">
    <property type="term" value="P:phosphorelay signal transduction system"/>
    <property type="evidence" value="ECO:0007669"/>
    <property type="project" value="UniProtKB-KW"/>
</dbReference>
<keyword evidence="13" id="KW-1185">Reference proteome</keyword>
<keyword evidence="2" id="KW-0963">Cytoplasm</keyword>
<organism evidence="12 13">
    <name type="scientific">Cohnella lupini</name>
    <dbReference type="NCBI Taxonomy" id="1294267"/>
    <lineage>
        <taxon>Bacteria</taxon>
        <taxon>Bacillati</taxon>
        <taxon>Bacillota</taxon>
        <taxon>Bacilli</taxon>
        <taxon>Bacillales</taxon>
        <taxon>Paenibacillaceae</taxon>
        <taxon>Cohnella</taxon>
    </lineage>
</organism>
<feature type="domain" description="Response regulatory" evidence="11">
    <location>
        <begin position="3"/>
        <end position="120"/>
    </location>
</feature>
<evidence type="ECO:0000256" key="5">
    <source>
        <dbReference type="ARBA" id="ARBA00023015"/>
    </source>
</evidence>
<accession>A0A3D9HZM8</accession>
<dbReference type="PROSITE" id="PS50110">
    <property type="entry name" value="RESPONSE_REGULATORY"/>
    <property type="match status" value="1"/>
</dbReference>
<feature type="domain" description="HTH araC/xylS-type" evidence="10">
    <location>
        <begin position="413"/>
        <end position="512"/>
    </location>
</feature>
<evidence type="ECO:0000256" key="1">
    <source>
        <dbReference type="ARBA" id="ARBA00004496"/>
    </source>
</evidence>
<dbReference type="Pfam" id="PF00072">
    <property type="entry name" value="Response_reg"/>
    <property type="match status" value="1"/>
</dbReference>
<dbReference type="Pfam" id="PF12833">
    <property type="entry name" value="HTH_18"/>
    <property type="match status" value="1"/>
</dbReference>
<dbReference type="SMART" id="SM00448">
    <property type="entry name" value="REC"/>
    <property type="match status" value="1"/>
</dbReference>
<evidence type="ECO:0000313" key="13">
    <source>
        <dbReference type="Proteomes" id="UP000256869"/>
    </source>
</evidence>
<dbReference type="SMART" id="SM00342">
    <property type="entry name" value="HTH_ARAC"/>
    <property type="match status" value="1"/>
</dbReference>
<protein>
    <submittedName>
        <fullName evidence="12">Two-component system response regulator YesN</fullName>
    </submittedName>
</protein>
<reference evidence="12 13" key="1">
    <citation type="submission" date="2018-07" db="EMBL/GenBank/DDBJ databases">
        <title>Genomic Encyclopedia of Type Strains, Phase III (KMG-III): the genomes of soil and plant-associated and newly described type strains.</title>
        <authorList>
            <person name="Whitman W."/>
        </authorList>
    </citation>
    <scope>NUCLEOTIDE SEQUENCE [LARGE SCALE GENOMIC DNA]</scope>
    <source>
        <strain evidence="12 13">CECT 8236</strain>
    </source>
</reference>
<gene>
    <name evidence="12" type="ORF">DFP95_12026</name>
</gene>
<dbReference type="Proteomes" id="UP000256869">
    <property type="component" value="Unassembled WGS sequence"/>
</dbReference>
<dbReference type="InterPro" id="IPR009057">
    <property type="entry name" value="Homeodomain-like_sf"/>
</dbReference>
<dbReference type="PRINTS" id="PR00032">
    <property type="entry name" value="HTHARAC"/>
</dbReference>
<dbReference type="CDD" id="cd17536">
    <property type="entry name" value="REC_YesN-like"/>
    <property type="match status" value="1"/>
</dbReference>
<dbReference type="InterPro" id="IPR020449">
    <property type="entry name" value="Tscrpt_reg_AraC-type_HTH"/>
</dbReference>